<sequence length="170" mass="19643">MRVRQIEGKLALELEGPEKEALWVSLLALRDHYRTELAELPEPLQRYWVGSVSRESLQGAEGEEAGELLKETRLSWRSERAELVEQWLQRLRPIPGTGRSGLLLEKEELDIFLSIINDRRLTLAVEHGIGEEEMNRNPLWVSSRALQRALWEIHFLAYLQETLLSFLSGS</sequence>
<protein>
    <recommendedName>
        <fullName evidence="3">DUF2017 domain-containing protein</fullName>
    </recommendedName>
</protein>
<dbReference type="AlphaFoldDB" id="A0A8J2BKJ8"/>
<accession>A0A8J2BKJ8</accession>
<proteinExistence type="predicted"/>
<dbReference type="InterPro" id="IPR018561">
    <property type="entry name" value="AosR"/>
</dbReference>
<evidence type="ECO:0008006" key="3">
    <source>
        <dbReference type="Google" id="ProtNLM"/>
    </source>
</evidence>
<dbReference type="Proteomes" id="UP000663859">
    <property type="component" value="Unassembled WGS sequence"/>
</dbReference>
<dbReference type="EMBL" id="CAJNOB010000006">
    <property type="protein sequence ID" value="CAF0693522.1"/>
    <property type="molecule type" value="Genomic_DNA"/>
</dbReference>
<gene>
    <name evidence="1" type="ORF">MPNT_140030</name>
</gene>
<evidence type="ECO:0000313" key="2">
    <source>
        <dbReference type="Proteomes" id="UP000663859"/>
    </source>
</evidence>
<keyword evidence="2" id="KW-1185">Reference proteome</keyword>
<evidence type="ECO:0000313" key="1">
    <source>
        <dbReference type="EMBL" id="CAF0693522.1"/>
    </source>
</evidence>
<reference evidence="1" key="1">
    <citation type="submission" date="2021-02" db="EMBL/GenBank/DDBJ databases">
        <authorList>
            <person name="Cremers G."/>
            <person name="Picone N."/>
        </authorList>
    </citation>
    <scope>NUCLEOTIDE SEQUENCE</scope>
    <source>
        <strain evidence="1">PQ17</strain>
    </source>
</reference>
<dbReference type="Pfam" id="PF09438">
    <property type="entry name" value="DUF2017"/>
    <property type="match status" value="1"/>
</dbReference>
<name>A0A8J2BKJ8_9BACT</name>
<dbReference type="RefSeq" id="WP_174582903.1">
    <property type="nucleotide sequence ID" value="NZ_CAJNOB010000006.1"/>
</dbReference>
<comment type="caution">
    <text evidence="1">The sequence shown here is derived from an EMBL/GenBank/DDBJ whole genome shotgun (WGS) entry which is preliminary data.</text>
</comment>
<organism evidence="1 2">
    <name type="scientific">Candidatus Methylacidithermus pantelleriae</name>
    <dbReference type="NCBI Taxonomy" id="2744239"/>
    <lineage>
        <taxon>Bacteria</taxon>
        <taxon>Pseudomonadati</taxon>
        <taxon>Verrucomicrobiota</taxon>
        <taxon>Methylacidiphilae</taxon>
        <taxon>Methylacidiphilales</taxon>
        <taxon>Methylacidiphilaceae</taxon>
        <taxon>Candidatus Methylacidithermus</taxon>
    </lineage>
</organism>